<feature type="region of interest" description="Disordered" evidence="1">
    <location>
        <begin position="158"/>
        <end position="201"/>
    </location>
</feature>
<sequence length="201" mass="22394">MKPPLFVRTSTDKERAQLEAGLHSPNAFVHRRCQILLASARGLHATAIERNLGCDDDTVRKVIKAFNAHGLAALHAKSRRPHRSGAAFAPEQAERLKELLHKSPRQYGKETSVWTLELVAEVSLAEGLTKERVSDETVRATLARLGVRWKRAKQWITSPDPEYQRKKVPGSTDPLDQPASRRGDRLSGRSVVEPLRTAPST</sequence>
<organism evidence="2">
    <name type="scientific">Anaerolinea thermolimosa</name>
    <dbReference type="NCBI Taxonomy" id="229919"/>
    <lineage>
        <taxon>Bacteria</taxon>
        <taxon>Bacillati</taxon>
        <taxon>Chloroflexota</taxon>
        <taxon>Anaerolineae</taxon>
        <taxon>Anaerolineales</taxon>
        <taxon>Anaerolineaceae</taxon>
        <taxon>Anaerolinea</taxon>
    </lineage>
</organism>
<dbReference type="AlphaFoldDB" id="A0A7C4KLC3"/>
<gene>
    <name evidence="2" type="ORF">ENT37_13030</name>
</gene>
<accession>A0A7C4KLC3</accession>
<dbReference type="SUPFAM" id="SSF46689">
    <property type="entry name" value="Homeodomain-like"/>
    <property type="match status" value="1"/>
</dbReference>
<protein>
    <submittedName>
        <fullName evidence="2">Helix-turn-helix domain-containing protein</fullName>
    </submittedName>
</protein>
<proteinExistence type="predicted"/>
<dbReference type="InterPro" id="IPR009057">
    <property type="entry name" value="Homeodomain-like_sf"/>
</dbReference>
<evidence type="ECO:0000313" key="2">
    <source>
        <dbReference type="EMBL" id="HGS22771.1"/>
    </source>
</evidence>
<name>A0A7C4KLC3_9CHLR</name>
<reference evidence="2" key="1">
    <citation type="journal article" date="2020" name="mSystems">
        <title>Genome- and Community-Level Interaction Insights into Carbon Utilization and Element Cycling Functions of Hydrothermarchaeota in Hydrothermal Sediment.</title>
        <authorList>
            <person name="Zhou Z."/>
            <person name="Liu Y."/>
            <person name="Xu W."/>
            <person name="Pan J."/>
            <person name="Luo Z.H."/>
            <person name="Li M."/>
        </authorList>
    </citation>
    <scope>NUCLEOTIDE SEQUENCE [LARGE SCALE GENOMIC DNA]</scope>
    <source>
        <strain evidence="2">SpSt-573</strain>
    </source>
</reference>
<dbReference type="EMBL" id="DSYK01000650">
    <property type="protein sequence ID" value="HGS22771.1"/>
    <property type="molecule type" value="Genomic_DNA"/>
</dbReference>
<dbReference type="Pfam" id="PF13565">
    <property type="entry name" value="HTH_32"/>
    <property type="match status" value="1"/>
</dbReference>
<evidence type="ECO:0000256" key="1">
    <source>
        <dbReference type="SAM" id="MobiDB-lite"/>
    </source>
</evidence>
<comment type="caution">
    <text evidence="2">The sequence shown here is derived from an EMBL/GenBank/DDBJ whole genome shotgun (WGS) entry which is preliminary data.</text>
</comment>